<reference evidence="2" key="2">
    <citation type="submission" date="2021-04" db="EMBL/GenBank/DDBJ databases">
        <authorList>
            <person name="Gilroy R."/>
        </authorList>
    </citation>
    <scope>NUCLEOTIDE SEQUENCE</scope>
    <source>
        <strain evidence="2">G4-2901</strain>
    </source>
</reference>
<evidence type="ECO:0000313" key="3">
    <source>
        <dbReference type="Proteomes" id="UP000783796"/>
    </source>
</evidence>
<sequence length="51" mass="5990">MRQFVDAFCKRYSATAKECMKLVDNMDEVCFRKGDFLVREGETNSSYLLSR</sequence>
<comment type="caution">
    <text evidence="2">The sequence shown here is derived from an EMBL/GenBank/DDBJ whole genome shotgun (WGS) entry which is preliminary data.</text>
</comment>
<organism evidence="2 3">
    <name type="scientific">Candidatus Phocaeicola faecigallinarum</name>
    <dbReference type="NCBI Taxonomy" id="2838732"/>
    <lineage>
        <taxon>Bacteria</taxon>
        <taxon>Pseudomonadati</taxon>
        <taxon>Bacteroidota</taxon>
        <taxon>Bacteroidia</taxon>
        <taxon>Bacteroidales</taxon>
        <taxon>Bacteroidaceae</taxon>
        <taxon>Phocaeicola</taxon>
    </lineage>
</organism>
<dbReference type="EMBL" id="JAHLFW010000111">
    <property type="protein sequence ID" value="MBU3839321.1"/>
    <property type="molecule type" value="Genomic_DNA"/>
</dbReference>
<evidence type="ECO:0000259" key="1">
    <source>
        <dbReference type="PROSITE" id="PS50042"/>
    </source>
</evidence>
<dbReference type="Proteomes" id="UP000783796">
    <property type="component" value="Unassembled WGS sequence"/>
</dbReference>
<reference evidence="2" key="1">
    <citation type="journal article" date="2021" name="PeerJ">
        <title>Extensive microbial diversity within the chicken gut microbiome revealed by metagenomics and culture.</title>
        <authorList>
            <person name="Gilroy R."/>
            <person name="Ravi A."/>
            <person name="Getino M."/>
            <person name="Pursley I."/>
            <person name="Horton D.L."/>
            <person name="Alikhan N.F."/>
            <person name="Baker D."/>
            <person name="Gharbi K."/>
            <person name="Hall N."/>
            <person name="Watson M."/>
            <person name="Adriaenssens E.M."/>
            <person name="Foster-Nyarko E."/>
            <person name="Jarju S."/>
            <person name="Secka A."/>
            <person name="Antonio M."/>
            <person name="Oren A."/>
            <person name="Chaudhuri R.R."/>
            <person name="La Ragione R."/>
            <person name="Hildebrand F."/>
            <person name="Pallen M.J."/>
        </authorList>
    </citation>
    <scope>NUCLEOTIDE SEQUENCE</scope>
    <source>
        <strain evidence="2">G4-2901</strain>
    </source>
</reference>
<accession>A0A948TE54</accession>
<dbReference type="AlphaFoldDB" id="A0A948TE54"/>
<protein>
    <recommendedName>
        <fullName evidence="1">Cyclic nucleotide-binding domain-containing protein</fullName>
    </recommendedName>
</protein>
<evidence type="ECO:0000313" key="2">
    <source>
        <dbReference type="EMBL" id="MBU3839321.1"/>
    </source>
</evidence>
<feature type="domain" description="Cyclic nucleotide-binding" evidence="1">
    <location>
        <begin position="21"/>
        <end position="51"/>
    </location>
</feature>
<dbReference type="PROSITE" id="PS50042">
    <property type="entry name" value="CNMP_BINDING_3"/>
    <property type="match status" value="1"/>
</dbReference>
<gene>
    <name evidence="2" type="ORF">H9777_13645</name>
</gene>
<dbReference type="InterPro" id="IPR000595">
    <property type="entry name" value="cNMP-bd_dom"/>
</dbReference>
<name>A0A948TE54_9BACT</name>
<proteinExistence type="predicted"/>